<dbReference type="GO" id="GO:0009113">
    <property type="term" value="P:purine nucleobase biosynthetic process"/>
    <property type="evidence" value="ECO:0007669"/>
    <property type="project" value="InterPro"/>
</dbReference>
<dbReference type="InterPro" id="IPR011054">
    <property type="entry name" value="Rudment_hybrid_motif"/>
</dbReference>
<evidence type="ECO:0000313" key="1">
    <source>
        <dbReference type="EMBL" id="MDP0589077.1"/>
    </source>
</evidence>
<comment type="caution">
    <text evidence="1">The sequence shown here is derived from an EMBL/GenBank/DDBJ whole genome shotgun (WGS) entry which is preliminary data.</text>
</comment>
<keyword evidence="2" id="KW-1185">Reference proteome</keyword>
<dbReference type="GO" id="GO:0004637">
    <property type="term" value="F:phosphoribosylamine-glycine ligase activity"/>
    <property type="evidence" value="ECO:0007669"/>
    <property type="project" value="InterPro"/>
</dbReference>
<evidence type="ECO:0000313" key="2">
    <source>
        <dbReference type="Proteomes" id="UP001178148"/>
    </source>
</evidence>
<sequence length="63" mass="7665">MKVKKCWILDGLFCSDFYPLIRLRMHSHAEAWERENQSIKNIKWNNAYYRTDIGYRAIERGNN</sequence>
<dbReference type="AlphaFoldDB" id="A0AA90SDA8"/>
<dbReference type="SUPFAM" id="SSF51246">
    <property type="entry name" value="Rudiment single hybrid motif"/>
    <property type="match status" value="1"/>
</dbReference>
<dbReference type="InterPro" id="IPR037123">
    <property type="entry name" value="PRibGlycinamide_synth_C_sf"/>
</dbReference>
<dbReference type="Gene3D" id="3.90.600.10">
    <property type="entry name" value="Phosphoribosylglycinamide synthetase, C-terminal domain"/>
    <property type="match status" value="1"/>
</dbReference>
<proteinExistence type="predicted"/>
<reference evidence="1 2" key="1">
    <citation type="journal article" date="2023" name="bioRxiv">
        <title>An intranuclear bacterial parasite of deep-sea mussels expresses apoptosis inhibitors acquired from its host.</title>
        <authorList>
            <person name="Gonzalez Porras M.A."/>
            <person name="Assie A."/>
            <person name="Tietjen M."/>
            <person name="Violette M."/>
            <person name="Kleiner M."/>
            <person name="Gruber-Vodicka H."/>
            <person name="Dubilier N."/>
            <person name="Leisch N."/>
        </authorList>
    </citation>
    <scope>NUCLEOTIDE SEQUENCE [LARGE SCALE GENOMIC DNA]</scope>
    <source>
        <strain evidence="1">IAP13</strain>
    </source>
</reference>
<gene>
    <name evidence="1" type="ORF">QS748_07720</name>
</gene>
<accession>A0AA90SDA8</accession>
<name>A0AA90SDA8_9GAMM</name>
<protein>
    <submittedName>
        <fullName evidence="1">Uncharacterized protein</fullName>
    </submittedName>
</protein>
<organism evidence="1 2">
    <name type="scientific">Candidatus Endonucleibacter bathymodioli</name>
    <dbReference type="NCBI Taxonomy" id="539814"/>
    <lineage>
        <taxon>Bacteria</taxon>
        <taxon>Pseudomonadati</taxon>
        <taxon>Pseudomonadota</taxon>
        <taxon>Gammaproteobacteria</taxon>
        <taxon>Oceanospirillales</taxon>
        <taxon>Endozoicomonadaceae</taxon>
        <taxon>Candidatus Endonucleibacter</taxon>
    </lineage>
</organism>
<dbReference type="Proteomes" id="UP001178148">
    <property type="component" value="Unassembled WGS sequence"/>
</dbReference>
<dbReference type="EMBL" id="JASXSV010000010">
    <property type="protein sequence ID" value="MDP0589077.1"/>
    <property type="molecule type" value="Genomic_DNA"/>
</dbReference>